<organism evidence="3 4">
    <name type="scientific">Bradyrhizobium ivorense</name>
    <dbReference type="NCBI Taxonomy" id="2511166"/>
    <lineage>
        <taxon>Bacteria</taxon>
        <taxon>Pseudomonadati</taxon>
        <taxon>Pseudomonadota</taxon>
        <taxon>Alphaproteobacteria</taxon>
        <taxon>Hyphomicrobiales</taxon>
        <taxon>Nitrobacteraceae</taxon>
        <taxon>Bradyrhizobium</taxon>
    </lineage>
</organism>
<feature type="domain" description="Beta-lactamase-related" evidence="2">
    <location>
        <begin position="117"/>
        <end position="407"/>
    </location>
</feature>
<keyword evidence="3" id="KW-0378">Hydrolase</keyword>
<gene>
    <name evidence="3" type="primary">nylB_4</name>
    <name evidence="3" type="ORF">CI1B_49430</name>
</gene>
<evidence type="ECO:0000256" key="1">
    <source>
        <dbReference type="SAM" id="SignalP"/>
    </source>
</evidence>
<evidence type="ECO:0000313" key="4">
    <source>
        <dbReference type="Proteomes" id="UP000328092"/>
    </source>
</evidence>
<sequence length="419" mass="46322">MKRIVLVFLAGMSVALGSEAIAQSPGPRFRPDGQDADAYGRRDGYPACSNYDYVTKQRCRVGAFSHFDTLFPTRTIAAPKVPSRLMRAPTEPTIRYTYLGQTVTLDDYLEHHPITGFLIAKGDTILLERYQYGRTDKHRMTSFSMAKTITAMLVGIAVKNGAIRSIYDSAETYVPELKGSEYGRTPIKALLQMSSGVAWKEETTNLTDAKSDSAILSRYTVGQGPGGVIAALKHFNTREAPPNVRWNYSSAETTVLGLVVAGATGRRLSDYAREKLWAPLGAEADAKWSLDATGREVAYAYFNATLRDWARLGLMLAHDGKWNDKTIVPENWLLTGTTIAPTDTHLSFSNSYWAGYGYQVWLIPGNNRMFAFQGFRGQFVMVDPENKLVLVQTGARPANDYAADKELIAIFQAASAQLH</sequence>
<dbReference type="EC" id="3.5.1.46" evidence="3"/>
<dbReference type="InterPro" id="IPR001466">
    <property type="entry name" value="Beta-lactam-related"/>
</dbReference>
<dbReference type="InterPro" id="IPR050789">
    <property type="entry name" value="Diverse_Enzym_Activities"/>
</dbReference>
<reference evidence="3" key="1">
    <citation type="submission" date="2019-02" db="EMBL/GenBank/DDBJ databases">
        <authorList>
            <person name="Pothier F.J."/>
        </authorList>
    </citation>
    <scope>NUCLEOTIDE SEQUENCE</scope>
    <source>
        <strain evidence="3">CI-1B</strain>
    </source>
</reference>
<dbReference type="GO" id="GO:0019875">
    <property type="term" value="F:6-aminohexanoate-dimer hydrolase activity"/>
    <property type="evidence" value="ECO:0007669"/>
    <property type="project" value="UniProtKB-EC"/>
</dbReference>
<protein>
    <submittedName>
        <fullName evidence="3">6-aminohexanoate-dimer hydrolase</fullName>
        <ecNumber evidence="3">3.5.1.46</ecNumber>
    </submittedName>
</protein>
<proteinExistence type="predicted"/>
<feature type="signal peptide" evidence="1">
    <location>
        <begin position="1"/>
        <end position="22"/>
    </location>
</feature>
<dbReference type="EMBL" id="CAADFC020000016">
    <property type="protein sequence ID" value="VIO73342.1"/>
    <property type="molecule type" value="Genomic_DNA"/>
</dbReference>
<dbReference type="RefSeq" id="WP_139861968.1">
    <property type="nucleotide sequence ID" value="NZ_CAADFC020000016.1"/>
</dbReference>
<dbReference type="OrthoDB" id="9814204at2"/>
<evidence type="ECO:0000313" key="3">
    <source>
        <dbReference type="EMBL" id="VIO73342.1"/>
    </source>
</evidence>
<accession>A0A508TD21</accession>
<dbReference type="SUPFAM" id="SSF56601">
    <property type="entry name" value="beta-lactamase/transpeptidase-like"/>
    <property type="match status" value="1"/>
</dbReference>
<comment type="caution">
    <text evidence="3">The sequence shown here is derived from an EMBL/GenBank/DDBJ whole genome shotgun (WGS) entry which is preliminary data.</text>
</comment>
<dbReference type="Pfam" id="PF00144">
    <property type="entry name" value="Beta-lactamase"/>
    <property type="match status" value="1"/>
</dbReference>
<feature type="chain" id="PRO_5021238924" evidence="1">
    <location>
        <begin position="23"/>
        <end position="419"/>
    </location>
</feature>
<dbReference type="InterPro" id="IPR012338">
    <property type="entry name" value="Beta-lactam/transpept-like"/>
</dbReference>
<keyword evidence="1" id="KW-0732">Signal</keyword>
<dbReference type="PANTHER" id="PTHR43283:SF14">
    <property type="entry name" value="BLL8153 PROTEIN"/>
    <property type="match status" value="1"/>
</dbReference>
<dbReference type="Proteomes" id="UP000328092">
    <property type="component" value="Unassembled WGS sequence"/>
</dbReference>
<evidence type="ECO:0000259" key="2">
    <source>
        <dbReference type="Pfam" id="PF00144"/>
    </source>
</evidence>
<dbReference type="PANTHER" id="PTHR43283">
    <property type="entry name" value="BETA-LACTAMASE-RELATED"/>
    <property type="match status" value="1"/>
</dbReference>
<dbReference type="Gene3D" id="3.40.710.10">
    <property type="entry name" value="DD-peptidase/beta-lactamase superfamily"/>
    <property type="match status" value="1"/>
</dbReference>
<name>A0A508TD21_9BRAD</name>
<dbReference type="AlphaFoldDB" id="A0A508TD21"/>
<keyword evidence="4" id="KW-1185">Reference proteome</keyword>